<dbReference type="KEGG" id="dgg:DGI_1626"/>
<evidence type="ECO:0000313" key="3">
    <source>
        <dbReference type="Proteomes" id="UP000016587"/>
    </source>
</evidence>
<dbReference type="PATRIC" id="fig|1121448.10.peg.1614"/>
<evidence type="ECO:0000313" key="2">
    <source>
        <dbReference type="EMBL" id="AGW13454.1"/>
    </source>
</evidence>
<keyword evidence="3" id="KW-1185">Reference proteome</keyword>
<organism evidence="2 3">
    <name type="scientific">Megalodesulfovibrio gigas (strain ATCC 19364 / DSM 1382 / NCIMB 9332 / VKM B-1759)</name>
    <name type="common">Desulfovibrio gigas</name>
    <dbReference type="NCBI Taxonomy" id="1121448"/>
    <lineage>
        <taxon>Bacteria</taxon>
        <taxon>Pseudomonadati</taxon>
        <taxon>Thermodesulfobacteriota</taxon>
        <taxon>Desulfovibrionia</taxon>
        <taxon>Desulfovibrionales</taxon>
        <taxon>Desulfovibrionaceae</taxon>
        <taxon>Megalodesulfovibrio</taxon>
    </lineage>
</organism>
<accession>T2GBA1</accession>
<reference evidence="3" key="2">
    <citation type="submission" date="2013-07" db="EMBL/GenBank/DDBJ databases">
        <authorList>
            <person name="Morais-Silva F.O."/>
            <person name="Rezende A.M."/>
            <person name="Pimentel C."/>
            <person name="Resende D.M."/>
            <person name="Santos C.I."/>
            <person name="Clemente C."/>
            <person name="de Oliveira L.M."/>
            <person name="da Silva S.M."/>
            <person name="Costa D.A."/>
            <person name="Varela-Raposo A."/>
            <person name="Horacio E.C.A."/>
            <person name="Matos M."/>
            <person name="Flores O."/>
            <person name="Ruiz J.C."/>
            <person name="Rodrigues-Pousada C."/>
        </authorList>
    </citation>
    <scope>NUCLEOTIDE SEQUENCE [LARGE SCALE GENOMIC DNA]</scope>
    <source>
        <strain evidence="3">ATCC 19364 / DSM 1382 / NCIMB 9332 / VKM B-1759</strain>
    </source>
</reference>
<keyword evidence="1" id="KW-0472">Membrane</keyword>
<dbReference type="EMBL" id="CP006585">
    <property type="protein sequence ID" value="AGW13454.1"/>
    <property type="molecule type" value="Genomic_DNA"/>
</dbReference>
<dbReference type="OrthoDB" id="7359303at2"/>
<reference evidence="2 3" key="1">
    <citation type="journal article" date="2013" name="J. Bacteriol.">
        <title>Roles of HynAB and Ech, the only two hydrogenases found in the model sulfate reducer Desulfovibrio gigas.</title>
        <authorList>
            <person name="Morais-Silva F.O."/>
            <person name="Santos C.I."/>
            <person name="Rodrigues R."/>
            <person name="Pereira I.A."/>
            <person name="Rodrigues-Pousada C."/>
        </authorList>
    </citation>
    <scope>NUCLEOTIDE SEQUENCE [LARGE SCALE GENOMIC DNA]</scope>
    <source>
        <strain evidence="3">ATCC 19364 / DSM 1382 / NCIMB 9332 / VKM B-1759</strain>
    </source>
</reference>
<dbReference type="HOGENOM" id="CLU_152361_1_1_7"/>
<feature type="transmembrane region" description="Helical" evidence="1">
    <location>
        <begin position="49"/>
        <end position="77"/>
    </location>
</feature>
<keyword evidence="1" id="KW-1133">Transmembrane helix</keyword>
<feature type="transmembrane region" description="Helical" evidence="1">
    <location>
        <begin position="84"/>
        <end position="101"/>
    </location>
</feature>
<name>T2GBA1_MEGG1</name>
<gene>
    <name evidence="2" type="ORF">DGI_1626</name>
</gene>
<dbReference type="STRING" id="1121448.DGI_1626"/>
<dbReference type="Proteomes" id="UP000016587">
    <property type="component" value="Chromosome"/>
</dbReference>
<dbReference type="Pfam" id="PF05437">
    <property type="entry name" value="AzlD"/>
    <property type="match status" value="1"/>
</dbReference>
<proteinExistence type="predicted"/>
<dbReference type="AlphaFoldDB" id="T2GBA1"/>
<dbReference type="RefSeq" id="WP_021760303.1">
    <property type="nucleotide sequence ID" value="NC_022444.1"/>
</dbReference>
<keyword evidence="1" id="KW-0812">Transmembrane</keyword>
<dbReference type="InterPro" id="IPR008407">
    <property type="entry name" value="Brnchd-chn_aa_trnsp_AzlD"/>
</dbReference>
<dbReference type="eggNOG" id="COG4541">
    <property type="taxonomic scope" value="Bacteria"/>
</dbReference>
<sequence>MQPAAELDIFLAIALAALATYGLRAGGLLLAERLPKTGRLRRGMDALPGALLLSLVVPSIANAGPWGMLAAGVTALVAWRSRNMLAAMLLGMIVVLAQRQLGL</sequence>
<evidence type="ECO:0000256" key="1">
    <source>
        <dbReference type="SAM" id="Phobius"/>
    </source>
</evidence>
<protein>
    <submittedName>
        <fullName evidence="2">Putative branched-chain amino acid transport</fullName>
    </submittedName>
</protein>